<evidence type="ECO:0000313" key="3">
    <source>
        <dbReference type="EMBL" id="XDQ82238.1"/>
    </source>
</evidence>
<dbReference type="InterPro" id="IPR033856">
    <property type="entry name" value="Trp_halogen"/>
</dbReference>
<dbReference type="AlphaFoldDB" id="A0AB39TT75"/>
<keyword evidence="2" id="KW-0547">Nucleotide-binding</keyword>
<dbReference type="InterPro" id="IPR006905">
    <property type="entry name" value="Flavin_halogenase"/>
</dbReference>
<keyword evidence="2" id="KW-0274">FAD</keyword>
<dbReference type="GO" id="GO:0000166">
    <property type="term" value="F:nucleotide binding"/>
    <property type="evidence" value="ECO:0007669"/>
    <property type="project" value="UniProtKB-KW"/>
</dbReference>
<dbReference type="InterPro" id="IPR036188">
    <property type="entry name" value="FAD/NAD-bd_sf"/>
</dbReference>
<gene>
    <name evidence="3" type="ORF">AB2U05_29060</name>
</gene>
<accession>A0AB39TT75</accession>
<dbReference type="Pfam" id="PF04820">
    <property type="entry name" value="Trp_halogenase"/>
    <property type="match status" value="1"/>
</dbReference>
<evidence type="ECO:0000256" key="1">
    <source>
        <dbReference type="ARBA" id="ARBA00038396"/>
    </source>
</evidence>
<dbReference type="GO" id="GO:0004497">
    <property type="term" value="F:monooxygenase activity"/>
    <property type="evidence" value="ECO:0007669"/>
    <property type="project" value="InterPro"/>
</dbReference>
<protein>
    <submittedName>
        <fullName evidence="3">Tryptophan halogenase family protein</fullName>
        <ecNumber evidence="3">1.14.19.-</ecNumber>
    </submittedName>
</protein>
<dbReference type="Gene3D" id="3.50.50.60">
    <property type="entry name" value="FAD/NAD(P)-binding domain"/>
    <property type="match status" value="1"/>
</dbReference>
<comment type="similarity">
    <text evidence="1">Belongs to the flavin-dependent halogenase family. Bacterial tryptophan halogenase subfamily.</text>
</comment>
<dbReference type="PIRSF" id="PIRSF011396">
    <property type="entry name" value="Trp_halogenase"/>
    <property type="match status" value="1"/>
</dbReference>
<keyword evidence="2" id="KW-0285">Flavoprotein</keyword>
<dbReference type="PANTHER" id="PTHR43747:SF4">
    <property type="entry name" value="FLAVIN-DEPENDENT TRYPTOPHAN HALOGENASE"/>
    <property type="match status" value="1"/>
</dbReference>
<name>A0AB39TT75_9ACTN</name>
<dbReference type="PANTHER" id="PTHR43747">
    <property type="entry name" value="FAD-BINDING PROTEIN"/>
    <property type="match status" value="1"/>
</dbReference>
<dbReference type="SUPFAM" id="SSF51905">
    <property type="entry name" value="FAD/NAD(P)-binding domain"/>
    <property type="match status" value="1"/>
</dbReference>
<keyword evidence="3" id="KW-0560">Oxidoreductase</keyword>
<sequence>MHARISSVVVLGGGPAGWMTAAYLRKALQGTVSVTVLEEPETAGDAGIEAALPTLQRSFFHTLGIAEDEWMRESEATFGTAVRFVNWRTPGPGDPAPRALPEGGTDAFYHSYGLLPEHDEIPLSHYWYHRRHHGGATEPFDYACFREPPLLDARRSPRWMDGRPATRYGWHLDRASFTDFLRRHATLRLGAQRVPGTLARVELDANGFLETLYTTAGEALSGDLFVDCSGPRSRLLRQVMAEPYLDLGDQLLCDRAVTVRLPHDDYAHGIEPYSTAVAMPAGWAGKVPLLGRFESSYVYASAFVDAGSATEQLCRLWGVDPAQAEVGETAFRAGRTRRAWVRNCVGIGASAGLLEPLEPTALHFIAGALRQLVRHFPADAFHPAVLDGFNREVATEFDESRDFVQAHFACSRRTDTPFWRAHRDVVLPDSLRAKTVAYRAGLPFGAPQAEGRPHHGGAPEPGRLWSAASYCAVLAGLGLEPDAPLPVLAHRPESVRGAEPLFERIKRQQQNLVETLPDAHDYLRHLHGRSVADHPQSALRPGA</sequence>
<proteinExistence type="inferred from homology"/>
<feature type="binding site" evidence="2">
    <location>
        <position position="358"/>
    </location>
    <ligand>
        <name>L-tryptophan</name>
        <dbReference type="ChEBI" id="CHEBI:57912"/>
    </ligand>
</feature>
<dbReference type="EMBL" id="CP163445">
    <property type="protein sequence ID" value="XDQ82238.1"/>
    <property type="molecule type" value="Genomic_DNA"/>
</dbReference>
<dbReference type="InterPro" id="IPR050816">
    <property type="entry name" value="Flavin-dep_Halogenase_NPB"/>
</dbReference>
<evidence type="ECO:0000256" key="2">
    <source>
        <dbReference type="PIRSR" id="PIRSR011396-2"/>
    </source>
</evidence>
<dbReference type="EC" id="1.14.19.-" evidence="3"/>
<feature type="binding site" evidence="2">
    <location>
        <begin position="13"/>
        <end position="16"/>
    </location>
    <ligand>
        <name>FAD</name>
        <dbReference type="ChEBI" id="CHEBI:57692"/>
    </ligand>
</feature>
<reference evidence="3" key="1">
    <citation type="submission" date="2024-07" db="EMBL/GenBank/DDBJ databases">
        <authorList>
            <person name="Yu S.T."/>
        </authorList>
    </citation>
    <scope>NUCLEOTIDE SEQUENCE</scope>
    <source>
        <strain evidence="3">Y1</strain>
    </source>
</reference>
<dbReference type="RefSeq" id="WP_045695461.1">
    <property type="nucleotide sequence ID" value="NZ_CP163445.1"/>
</dbReference>
<organism evidence="3">
    <name type="scientific">Streptomyces sp. Y1</name>
    <dbReference type="NCBI Taxonomy" id="3238634"/>
    <lineage>
        <taxon>Bacteria</taxon>
        <taxon>Bacillati</taxon>
        <taxon>Actinomycetota</taxon>
        <taxon>Actinomycetes</taxon>
        <taxon>Kitasatosporales</taxon>
        <taxon>Streptomycetaceae</taxon>
        <taxon>Streptomyces</taxon>
    </lineage>
</organism>